<reference evidence="4" key="2">
    <citation type="journal article" name="BMC Genomics">
        <title>New genome assemblies reveal patterns of domestication and adaptation across Brettanomyces (Dekkera) species.</title>
        <authorList>
            <person name="Roach M.J."/>
            <person name="Borneman A.R."/>
        </authorList>
    </citation>
    <scope>NUCLEOTIDE SEQUENCE</scope>
    <source>
        <strain evidence="4">UCD 2041</strain>
    </source>
</reference>
<protein>
    <recommendedName>
        <fullName evidence="3">RRM domain-containing protein</fullName>
    </recommendedName>
</protein>
<evidence type="ECO:0000256" key="2">
    <source>
        <dbReference type="SAM" id="MobiDB-lite"/>
    </source>
</evidence>
<dbReference type="PROSITE" id="PS50102">
    <property type="entry name" value="RRM"/>
    <property type="match status" value="1"/>
</dbReference>
<name>A0A871R8Q6_DEKBR</name>
<dbReference type="GO" id="GO:0003723">
    <property type="term" value="F:RNA binding"/>
    <property type="evidence" value="ECO:0007669"/>
    <property type="project" value="UniProtKB-UniRule"/>
</dbReference>
<proteinExistence type="predicted"/>
<dbReference type="OrthoDB" id="3997644at2759"/>
<feature type="domain" description="RRM" evidence="3">
    <location>
        <begin position="13"/>
        <end position="98"/>
    </location>
</feature>
<feature type="region of interest" description="Disordered" evidence="2">
    <location>
        <begin position="134"/>
        <end position="284"/>
    </location>
</feature>
<feature type="compositionally biased region" description="Basic and acidic residues" evidence="2">
    <location>
        <begin position="134"/>
        <end position="247"/>
    </location>
</feature>
<evidence type="ECO:0000313" key="5">
    <source>
        <dbReference type="Proteomes" id="UP000663131"/>
    </source>
</evidence>
<dbReference type="AlphaFoldDB" id="A0A871R8Q6"/>
<dbReference type="SUPFAM" id="SSF54928">
    <property type="entry name" value="RNA-binding domain, RBD"/>
    <property type="match status" value="1"/>
</dbReference>
<dbReference type="GeneID" id="64572179"/>
<evidence type="ECO:0000256" key="1">
    <source>
        <dbReference type="PROSITE-ProRule" id="PRU00176"/>
    </source>
</evidence>
<dbReference type="InterPro" id="IPR000504">
    <property type="entry name" value="RRM_dom"/>
</dbReference>
<dbReference type="EMBL" id="CP063136">
    <property type="protein sequence ID" value="QOU20545.1"/>
    <property type="molecule type" value="Genomic_DNA"/>
</dbReference>
<dbReference type="InterPro" id="IPR012677">
    <property type="entry name" value="Nucleotide-bd_a/b_plait_sf"/>
</dbReference>
<dbReference type="Proteomes" id="UP000663131">
    <property type="component" value="Chromosome 8"/>
</dbReference>
<evidence type="ECO:0000313" key="4">
    <source>
        <dbReference type="EMBL" id="QOU20545.1"/>
    </source>
</evidence>
<keyword evidence="1" id="KW-0694">RNA-binding</keyword>
<dbReference type="Gene3D" id="3.30.70.330">
    <property type="match status" value="1"/>
</dbReference>
<dbReference type="RefSeq" id="XP_041137038.1">
    <property type="nucleotide sequence ID" value="XM_041278824.1"/>
</dbReference>
<dbReference type="SMART" id="SM00360">
    <property type="entry name" value="RRM"/>
    <property type="match status" value="1"/>
</dbReference>
<organism evidence="4 5">
    <name type="scientific">Dekkera bruxellensis</name>
    <name type="common">Brettanomyces custersii</name>
    <dbReference type="NCBI Taxonomy" id="5007"/>
    <lineage>
        <taxon>Eukaryota</taxon>
        <taxon>Fungi</taxon>
        <taxon>Dikarya</taxon>
        <taxon>Ascomycota</taxon>
        <taxon>Saccharomycotina</taxon>
        <taxon>Pichiomycetes</taxon>
        <taxon>Pichiales</taxon>
        <taxon>Pichiaceae</taxon>
        <taxon>Brettanomyces</taxon>
    </lineage>
</organism>
<reference evidence="4" key="1">
    <citation type="submission" date="2020-10" db="EMBL/GenBank/DDBJ databases">
        <authorList>
            <person name="Palmer J.M."/>
        </authorList>
    </citation>
    <scope>NUCLEOTIDE SEQUENCE</scope>
    <source>
        <strain evidence="4">UCD 2041</strain>
    </source>
</reference>
<dbReference type="InterPro" id="IPR035979">
    <property type="entry name" value="RBD_domain_sf"/>
</dbReference>
<feature type="compositionally biased region" description="Basic and acidic residues" evidence="2">
    <location>
        <begin position="258"/>
        <end position="284"/>
    </location>
</feature>
<feature type="region of interest" description="Disordered" evidence="2">
    <location>
        <begin position="100"/>
        <end position="119"/>
    </location>
</feature>
<evidence type="ECO:0000259" key="3">
    <source>
        <dbReference type="PROSITE" id="PS50102"/>
    </source>
</evidence>
<gene>
    <name evidence="4" type="ORF">BRETT_000254</name>
</gene>
<dbReference type="Pfam" id="PF00076">
    <property type="entry name" value="RRM_1"/>
    <property type="match status" value="1"/>
</dbReference>
<sequence length="284" mass="33122">MDYKDNYRPEPRATLYVTGFERGTSARTVASAFEGYGPLAQVSVLPPRRYDNEPYGFVAFENSSDMEKVLDDIKDGRPIVADFALDKDKGLICERARSTPAPRRRKRWAPPPDRELPRWYDDRREYDDRNLERRDYRNGGYGRERYDDRKNWGGREREYGEESQYEEDRGFRRNERDERVVGDVGDGRNERSSRDYPFDDGHSDRDYNDRRGSQPYGKSKENGEDGHDTEINDGEVHDNKTDDRKEPQSTSVGDSDTNEEKSLQSDDKEATGEKVQQKIRESSD</sequence>
<dbReference type="KEGG" id="bbrx:BRETT_000254"/>
<accession>A0A871R8Q6</accession>